<accession>A0A0E9WI50</accession>
<protein>
    <submittedName>
        <fullName evidence="1">Uncharacterized protein</fullName>
    </submittedName>
</protein>
<reference evidence="1" key="1">
    <citation type="submission" date="2014-11" db="EMBL/GenBank/DDBJ databases">
        <authorList>
            <person name="Amaro Gonzalez C."/>
        </authorList>
    </citation>
    <scope>NUCLEOTIDE SEQUENCE</scope>
</reference>
<organism evidence="1">
    <name type="scientific">Anguilla anguilla</name>
    <name type="common">European freshwater eel</name>
    <name type="synonym">Muraena anguilla</name>
    <dbReference type="NCBI Taxonomy" id="7936"/>
    <lineage>
        <taxon>Eukaryota</taxon>
        <taxon>Metazoa</taxon>
        <taxon>Chordata</taxon>
        <taxon>Craniata</taxon>
        <taxon>Vertebrata</taxon>
        <taxon>Euteleostomi</taxon>
        <taxon>Actinopterygii</taxon>
        <taxon>Neopterygii</taxon>
        <taxon>Teleostei</taxon>
        <taxon>Anguilliformes</taxon>
        <taxon>Anguillidae</taxon>
        <taxon>Anguilla</taxon>
    </lineage>
</organism>
<sequence length="65" mass="7608">MRLIGEPLSKTEINCTLTIALHHLPGRNEMLQDTRDTRLELLWNWTCNRKFEFQGVGGRLLPLYP</sequence>
<proteinExistence type="predicted"/>
<dbReference type="AlphaFoldDB" id="A0A0E9WI50"/>
<reference evidence="1" key="2">
    <citation type="journal article" date="2015" name="Fish Shellfish Immunol.">
        <title>Early steps in the European eel (Anguilla anguilla)-Vibrio vulnificus interaction in the gills: Role of the RtxA13 toxin.</title>
        <authorList>
            <person name="Callol A."/>
            <person name="Pajuelo D."/>
            <person name="Ebbesson L."/>
            <person name="Teles M."/>
            <person name="MacKenzie S."/>
            <person name="Amaro C."/>
        </authorList>
    </citation>
    <scope>NUCLEOTIDE SEQUENCE</scope>
</reference>
<name>A0A0E9WI50_ANGAN</name>
<evidence type="ECO:0000313" key="1">
    <source>
        <dbReference type="EMBL" id="JAH90079.1"/>
    </source>
</evidence>
<dbReference type="EMBL" id="GBXM01018498">
    <property type="protein sequence ID" value="JAH90079.1"/>
    <property type="molecule type" value="Transcribed_RNA"/>
</dbReference>